<organism evidence="1 2">
    <name type="scientific">Ensete ventricosum</name>
    <name type="common">Abyssinian banana</name>
    <name type="synonym">Musa ensete</name>
    <dbReference type="NCBI Taxonomy" id="4639"/>
    <lineage>
        <taxon>Eukaryota</taxon>
        <taxon>Viridiplantae</taxon>
        <taxon>Streptophyta</taxon>
        <taxon>Embryophyta</taxon>
        <taxon>Tracheophyta</taxon>
        <taxon>Spermatophyta</taxon>
        <taxon>Magnoliopsida</taxon>
        <taxon>Liliopsida</taxon>
        <taxon>Zingiberales</taxon>
        <taxon>Musaceae</taxon>
        <taxon>Ensete</taxon>
    </lineage>
</organism>
<reference evidence="1 2" key="1">
    <citation type="journal article" date="2014" name="Agronomy (Basel)">
        <title>A Draft Genome Sequence for Ensete ventricosum, the Drought-Tolerant Tree Against Hunger.</title>
        <authorList>
            <person name="Harrison J."/>
            <person name="Moore K.A."/>
            <person name="Paszkiewicz K."/>
            <person name="Jones T."/>
            <person name="Grant M."/>
            <person name="Ambacheew D."/>
            <person name="Muzemil S."/>
            <person name="Studholme D.J."/>
        </authorList>
    </citation>
    <scope>NUCLEOTIDE SEQUENCE [LARGE SCALE GENOMIC DNA]</scope>
</reference>
<accession>A0A426YE90</accession>
<protein>
    <submittedName>
        <fullName evidence="1">Uncharacterized protein</fullName>
    </submittedName>
</protein>
<proteinExistence type="predicted"/>
<dbReference type="AlphaFoldDB" id="A0A426YE90"/>
<comment type="caution">
    <text evidence="1">The sequence shown here is derived from an EMBL/GenBank/DDBJ whole genome shotgun (WGS) entry which is preliminary data.</text>
</comment>
<evidence type="ECO:0000313" key="2">
    <source>
        <dbReference type="Proteomes" id="UP000287651"/>
    </source>
</evidence>
<evidence type="ECO:0000313" key="1">
    <source>
        <dbReference type="EMBL" id="RRT49987.1"/>
    </source>
</evidence>
<sequence>MGAATAGANNARGRSRLLAAALAATTGALAMASHPYRWHGRGWPPLLTAFTTKRIVLPLQPRRALEEEL</sequence>
<gene>
    <name evidence="1" type="ORF">B296_00031287</name>
</gene>
<name>A0A426YE90_ENSVE</name>
<dbReference type="EMBL" id="AMZH03013008">
    <property type="protein sequence ID" value="RRT49987.1"/>
    <property type="molecule type" value="Genomic_DNA"/>
</dbReference>
<dbReference type="Proteomes" id="UP000287651">
    <property type="component" value="Unassembled WGS sequence"/>
</dbReference>